<comment type="caution">
    <text evidence="1">The sequence shown here is derived from an EMBL/GenBank/DDBJ whole genome shotgun (WGS) entry which is preliminary data.</text>
</comment>
<evidence type="ECO:0000313" key="2">
    <source>
        <dbReference type="Proteomes" id="UP000526501"/>
    </source>
</evidence>
<accession>A0A7X1E8J0</accession>
<dbReference type="EMBL" id="JACHVC010000011">
    <property type="protein sequence ID" value="MBC2606321.1"/>
    <property type="molecule type" value="Genomic_DNA"/>
</dbReference>
<organism evidence="1 2">
    <name type="scientific">Pelagicoccus albus</name>
    <dbReference type="NCBI Taxonomy" id="415222"/>
    <lineage>
        <taxon>Bacteria</taxon>
        <taxon>Pseudomonadati</taxon>
        <taxon>Verrucomicrobiota</taxon>
        <taxon>Opitutia</taxon>
        <taxon>Puniceicoccales</taxon>
        <taxon>Pelagicoccaceae</taxon>
        <taxon>Pelagicoccus</taxon>
    </lineage>
</organism>
<name>A0A7X1E8J0_9BACT</name>
<protein>
    <submittedName>
        <fullName evidence="1">Uncharacterized protein</fullName>
    </submittedName>
</protein>
<dbReference type="RefSeq" id="WP_185660206.1">
    <property type="nucleotide sequence ID" value="NZ_JACHVC010000011.1"/>
</dbReference>
<dbReference type="AlphaFoldDB" id="A0A7X1E8J0"/>
<sequence>MNQPLHELTSDDLIVLFEWLSHNEEKEEVTFSDLSELIVLDKIQGLLEKAMVEPFKTNYGEVLLESRTRIKNEFEEKMGIETWLHKLLKNESAEKNK</sequence>
<proteinExistence type="predicted"/>
<evidence type="ECO:0000313" key="1">
    <source>
        <dbReference type="EMBL" id="MBC2606321.1"/>
    </source>
</evidence>
<dbReference type="Proteomes" id="UP000526501">
    <property type="component" value="Unassembled WGS sequence"/>
</dbReference>
<reference evidence="1 2" key="1">
    <citation type="submission" date="2020-07" db="EMBL/GenBank/DDBJ databases">
        <authorList>
            <person name="Feng X."/>
        </authorList>
    </citation>
    <scope>NUCLEOTIDE SEQUENCE [LARGE SCALE GENOMIC DNA]</scope>
    <source>
        <strain evidence="1 2">JCM23202</strain>
    </source>
</reference>
<gene>
    <name evidence="1" type="ORF">H5P27_09695</name>
</gene>
<keyword evidence="2" id="KW-1185">Reference proteome</keyword>